<dbReference type="PANTHER" id="PTHR24291">
    <property type="entry name" value="CYTOCHROME P450 FAMILY 4"/>
    <property type="match status" value="1"/>
</dbReference>
<feature type="non-terminal residue" evidence="11">
    <location>
        <position position="1"/>
    </location>
</feature>
<keyword evidence="4 8" id="KW-0479">Metal-binding</keyword>
<dbReference type="GO" id="GO:0020037">
    <property type="term" value="F:heme binding"/>
    <property type="evidence" value="ECO:0007669"/>
    <property type="project" value="InterPro"/>
</dbReference>
<proteinExistence type="inferred from homology"/>
<evidence type="ECO:0000256" key="6">
    <source>
        <dbReference type="ARBA" id="ARBA00023004"/>
    </source>
</evidence>
<dbReference type="PANTHER" id="PTHR24291:SF187">
    <property type="entry name" value="CYTOCHROME P450 4AE1-RELATED"/>
    <property type="match status" value="1"/>
</dbReference>
<dbReference type="GO" id="GO:0016705">
    <property type="term" value="F:oxidoreductase activity, acting on paired donors, with incorporation or reduction of molecular oxygen"/>
    <property type="evidence" value="ECO:0007669"/>
    <property type="project" value="InterPro"/>
</dbReference>
<sequence length="414" mass="46982">GYKRTIHSIANIGSEMLVLTVLITAVLILCTPLIWWYLTLAKFSSLHKIPGPTPLPIIGNSGEVGKTTVDLLDFFMKLNKKYGSIMKIWFGPRLHLIITKPEVVEFFLNSNVHLSKSNGYDLFKPWLGDGLLVSTGSKWKTRRKMITPTFHFKILETFLETSFNKQVNVLIDVLLKEASKSDKSIEMHSIINLCSLDIICETAFGTELNAQAKCNRKYVEAGHDTTTTSICFVLYAIAQNPEVQEKVYEELLAVLGPDYRKEIHFGDIQQLKYLDIVIKEAHRLYPPVPLIERSLEEDCTIDGVTIPKDTNISIFLYGMNYSSEVYPQPEVFDPERFLPENQGIRHNFAYVPFSAGPRNCIGQKFALLELKTTIAKLLRCFEISPDPNIPPEVGMCSVLKSRNGIYMNLKIRNQ</sequence>
<dbReference type="STRING" id="1661398.A0A482VHZ1"/>
<dbReference type="PRINTS" id="PR00463">
    <property type="entry name" value="EP450I"/>
</dbReference>
<evidence type="ECO:0000256" key="5">
    <source>
        <dbReference type="ARBA" id="ARBA00023002"/>
    </source>
</evidence>
<keyword evidence="12" id="KW-1185">Reference proteome</keyword>
<dbReference type="AlphaFoldDB" id="A0A482VHZ1"/>
<dbReference type="PROSITE" id="PS00086">
    <property type="entry name" value="CYTOCHROME_P450"/>
    <property type="match status" value="1"/>
</dbReference>
<comment type="similarity">
    <text evidence="2 9">Belongs to the cytochrome P450 family.</text>
</comment>
<dbReference type="PRINTS" id="PR00385">
    <property type="entry name" value="P450"/>
</dbReference>
<evidence type="ECO:0000256" key="3">
    <source>
        <dbReference type="ARBA" id="ARBA00022617"/>
    </source>
</evidence>
<evidence type="ECO:0000256" key="2">
    <source>
        <dbReference type="ARBA" id="ARBA00010617"/>
    </source>
</evidence>
<dbReference type="InterPro" id="IPR017972">
    <property type="entry name" value="Cyt_P450_CS"/>
</dbReference>
<evidence type="ECO:0000256" key="8">
    <source>
        <dbReference type="PIRSR" id="PIRSR602401-1"/>
    </source>
</evidence>
<dbReference type="InterPro" id="IPR036396">
    <property type="entry name" value="Cyt_P450_sf"/>
</dbReference>
<dbReference type="InterPro" id="IPR050196">
    <property type="entry name" value="Cytochrome_P450_Monoox"/>
</dbReference>
<comment type="cofactor">
    <cofactor evidence="1 8">
        <name>heme</name>
        <dbReference type="ChEBI" id="CHEBI:30413"/>
    </cofactor>
</comment>
<gene>
    <name evidence="11" type="ORF">BDFB_009782</name>
</gene>
<dbReference type="SUPFAM" id="SSF48264">
    <property type="entry name" value="Cytochrome P450"/>
    <property type="match status" value="1"/>
</dbReference>
<feature type="transmembrane region" description="Helical" evidence="10">
    <location>
        <begin position="12"/>
        <end position="38"/>
    </location>
</feature>
<keyword evidence="7 9" id="KW-0503">Monooxygenase</keyword>
<dbReference type="InterPro" id="IPR001128">
    <property type="entry name" value="Cyt_P450"/>
</dbReference>
<dbReference type="Gene3D" id="1.10.630.10">
    <property type="entry name" value="Cytochrome P450"/>
    <property type="match status" value="2"/>
</dbReference>
<keyword evidence="5 9" id="KW-0560">Oxidoreductase</keyword>
<evidence type="ECO:0000313" key="11">
    <source>
        <dbReference type="EMBL" id="RZC32482.1"/>
    </source>
</evidence>
<feature type="binding site" description="axial binding residue" evidence="8">
    <location>
        <position position="360"/>
    </location>
    <ligand>
        <name>heme</name>
        <dbReference type="ChEBI" id="CHEBI:30413"/>
    </ligand>
    <ligandPart>
        <name>Fe</name>
        <dbReference type="ChEBI" id="CHEBI:18248"/>
    </ligandPart>
</feature>
<comment type="caution">
    <text evidence="11">The sequence shown here is derived from an EMBL/GenBank/DDBJ whole genome shotgun (WGS) entry which is preliminary data.</text>
</comment>
<keyword evidence="6 8" id="KW-0408">Iron</keyword>
<protein>
    <submittedName>
        <fullName evidence="11">p450 domain containing protein</fullName>
    </submittedName>
</protein>
<evidence type="ECO:0000256" key="4">
    <source>
        <dbReference type="ARBA" id="ARBA00022723"/>
    </source>
</evidence>
<dbReference type="CDD" id="cd20628">
    <property type="entry name" value="CYP4"/>
    <property type="match status" value="1"/>
</dbReference>
<evidence type="ECO:0000256" key="7">
    <source>
        <dbReference type="ARBA" id="ARBA00023033"/>
    </source>
</evidence>
<keyword evidence="3 8" id="KW-0349">Heme</keyword>
<organism evidence="11 12">
    <name type="scientific">Asbolus verrucosus</name>
    <name type="common">Desert ironclad beetle</name>
    <dbReference type="NCBI Taxonomy" id="1661398"/>
    <lineage>
        <taxon>Eukaryota</taxon>
        <taxon>Metazoa</taxon>
        <taxon>Ecdysozoa</taxon>
        <taxon>Arthropoda</taxon>
        <taxon>Hexapoda</taxon>
        <taxon>Insecta</taxon>
        <taxon>Pterygota</taxon>
        <taxon>Neoptera</taxon>
        <taxon>Endopterygota</taxon>
        <taxon>Coleoptera</taxon>
        <taxon>Polyphaga</taxon>
        <taxon>Cucujiformia</taxon>
        <taxon>Tenebrionidae</taxon>
        <taxon>Pimeliinae</taxon>
        <taxon>Asbolus</taxon>
    </lineage>
</organism>
<name>A0A482VHZ1_ASBVE</name>
<dbReference type="Proteomes" id="UP000292052">
    <property type="component" value="Unassembled WGS sequence"/>
</dbReference>
<dbReference type="EMBL" id="QDEB01096955">
    <property type="protein sequence ID" value="RZC32482.1"/>
    <property type="molecule type" value="Genomic_DNA"/>
</dbReference>
<evidence type="ECO:0000256" key="10">
    <source>
        <dbReference type="SAM" id="Phobius"/>
    </source>
</evidence>
<dbReference type="OrthoDB" id="1470350at2759"/>
<evidence type="ECO:0000256" key="1">
    <source>
        <dbReference type="ARBA" id="ARBA00001971"/>
    </source>
</evidence>
<evidence type="ECO:0000313" key="12">
    <source>
        <dbReference type="Proteomes" id="UP000292052"/>
    </source>
</evidence>
<keyword evidence="10" id="KW-0472">Membrane</keyword>
<keyword evidence="10" id="KW-1133">Transmembrane helix</keyword>
<dbReference type="GO" id="GO:0004497">
    <property type="term" value="F:monooxygenase activity"/>
    <property type="evidence" value="ECO:0007669"/>
    <property type="project" value="UniProtKB-KW"/>
</dbReference>
<keyword evidence="10" id="KW-0812">Transmembrane</keyword>
<dbReference type="GO" id="GO:0005506">
    <property type="term" value="F:iron ion binding"/>
    <property type="evidence" value="ECO:0007669"/>
    <property type="project" value="InterPro"/>
</dbReference>
<dbReference type="Pfam" id="PF00067">
    <property type="entry name" value="p450"/>
    <property type="match status" value="2"/>
</dbReference>
<accession>A0A482VHZ1</accession>
<dbReference type="InterPro" id="IPR002401">
    <property type="entry name" value="Cyt_P450_E_grp-I"/>
</dbReference>
<reference evidence="11 12" key="1">
    <citation type="submission" date="2017-03" db="EMBL/GenBank/DDBJ databases">
        <title>Genome of the blue death feigning beetle - Asbolus verrucosus.</title>
        <authorList>
            <person name="Rider S.D."/>
        </authorList>
    </citation>
    <scope>NUCLEOTIDE SEQUENCE [LARGE SCALE GENOMIC DNA]</scope>
    <source>
        <strain evidence="11">Butters</strain>
        <tissue evidence="11">Head and leg muscle</tissue>
    </source>
</reference>
<evidence type="ECO:0000256" key="9">
    <source>
        <dbReference type="RuleBase" id="RU000461"/>
    </source>
</evidence>